<accession>A0ABP8FC13</accession>
<dbReference type="Proteomes" id="UP001501844">
    <property type="component" value="Unassembled WGS sequence"/>
</dbReference>
<gene>
    <name evidence="2" type="ORF">GCM10023183_10000</name>
</gene>
<keyword evidence="1" id="KW-0732">Signal</keyword>
<evidence type="ECO:0000256" key="1">
    <source>
        <dbReference type="SAM" id="SignalP"/>
    </source>
</evidence>
<feature type="chain" id="PRO_5045356201" description="TraB/GumN family protein" evidence="1">
    <location>
        <begin position="20"/>
        <end position="299"/>
    </location>
</feature>
<evidence type="ECO:0008006" key="4">
    <source>
        <dbReference type="Google" id="ProtNLM"/>
    </source>
</evidence>
<name>A0ABP8FC13_9BACT</name>
<dbReference type="Pfam" id="PF18950">
    <property type="entry name" value="DUF5694"/>
    <property type="match status" value="1"/>
</dbReference>
<dbReference type="RefSeq" id="WP_345163008.1">
    <property type="nucleotide sequence ID" value="NZ_BAABGX010000001.1"/>
</dbReference>
<protein>
    <recommendedName>
        <fullName evidence="4">TraB/GumN family protein</fullName>
    </recommendedName>
</protein>
<keyword evidence="3" id="KW-1185">Reference proteome</keyword>
<dbReference type="EMBL" id="BAABGX010000001">
    <property type="protein sequence ID" value="GAA4300061.1"/>
    <property type="molecule type" value="Genomic_DNA"/>
</dbReference>
<organism evidence="2 3">
    <name type="scientific">Nibribacter koreensis</name>
    <dbReference type="NCBI Taxonomy" id="1084519"/>
    <lineage>
        <taxon>Bacteria</taxon>
        <taxon>Pseudomonadati</taxon>
        <taxon>Bacteroidota</taxon>
        <taxon>Cytophagia</taxon>
        <taxon>Cytophagales</taxon>
        <taxon>Hymenobacteraceae</taxon>
        <taxon>Nibribacter</taxon>
    </lineage>
</organism>
<dbReference type="InterPro" id="IPR043749">
    <property type="entry name" value="DUF5694"/>
</dbReference>
<sequence length="299" mass="33946">MKRLFFASAALLLSIQLQAQDLKALVKKIPAVPEKDKVQVMMLGSTHFGQENFYKNSPKADLFSQERQQEVAAINKLLLKFKPDMIMIENTPEEQSVVDSLYSLFRQDKIELKDIGHGRAERYQFGYNLAKQLQHERLYGVDHYESVSNRILASGDNIEQYTKALTAFSTIGREADAGFKAGTVTLQEYLSFLNSPQVLNSTYELFYVTPARVRNSGFTNAPAMYQDSVHVSKAYIGAEFISLFYERELKIYSNIVTTQMAHKGRRLLVIMGQRHAAALSKIIANDPAFQIIPVNKYLK</sequence>
<reference evidence="3" key="1">
    <citation type="journal article" date="2019" name="Int. J. Syst. Evol. Microbiol.">
        <title>The Global Catalogue of Microorganisms (GCM) 10K type strain sequencing project: providing services to taxonomists for standard genome sequencing and annotation.</title>
        <authorList>
            <consortium name="The Broad Institute Genomics Platform"/>
            <consortium name="The Broad Institute Genome Sequencing Center for Infectious Disease"/>
            <person name="Wu L."/>
            <person name="Ma J."/>
        </authorList>
    </citation>
    <scope>NUCLEOTIDE SEQUENCE [LARGE SCALE GENOMIC DNA]</scope>
    <source>
        <strain evidence="3">JCM 17917</strain>
    </source>
</reference>
<evidence type="ECO:0000313" key="2">
    <source>
        <dbReference type="EMBL" id="GAA4300061.1"/>
    </source>
</evidence>
<comment type="caution">
    <text evidence="2">The sequence shown here is derived from an EMBL/GenBank/DDBJ whole genome shotgun (WGS) entry which is preliminary data.</text>
</comment>
<feature type="signal peptide" evidence="1">
    <location>
        <begin position="1"/>
        <end position="19"/>
    </location>
</feature>
<proteinExistence type="predicted"/>
<evidence type="ECO:0000313" key="3">
    <source>
        <dbReference type="Proteomes" id="UP001501844"/>
    </source>
</evidence>